<proteinExistence type="predicted"/>
<dbReference type="GO" id="GO:0004930">
    <property type="term" value="F:G protein-coupled receptor activity"/>
    <property type="evidence" value="ECO:0007669"/>
    <property type="project" value="UniProtKB-KW"/>
</dbReference>
<evidence type="ECO:0000256" key="8">
    <source>
        <dbReference type="ARBA" id="ARBA00023180"/>
    </source>
</evidence>
<feature type="transmembrane region" description="Helical" evidence="10">
    <location>
        <begin position="196"/>
        <end position="219"/>
    </location>
</feature>
<feature type="domain" description="G-protein coupled receptors family 1 profile" evidence="11">
    <location>
        <begin position="50"/>
        <end position="378"/>
    </location>
</feature>
<dbReference type="GeneTree" id="ENSGT00940000164736"/>
<dbReference type="SUPFAM" id="SSF81321">
    <property type="entry name" value="Family A G protein-coupled receptor-like"/>
    <property type="match status" value="1"/>
</dbReference>
<evidence type="ECO:0000256" key="9">
    <source>
        <dbReference type="ARBA" id="ARBA00023224"/>
    </source>
</evidence>
<evidence type="ECO:0000259" key="11">
    <source>
        <dbReference type="PROSITE" id="PS50262"/>
    </source>
</evidence>
<feature type="transmembrane region" description="Helical" evidence="10">
    <location>
        <begin position="361"/>
        <end position="381"/>
    </location>
</feature>
<dbReference type="STRING" id="161767.ENSAPEP00000009289"/>
<dbReference type="InterPro" id="IPR000276">
    <property type="entry name" value="GPCR_Rhodpsn"/>
</dbReference>
<sequence length="405" mass="44901">MQKNAGDTMEVHTLWNETTLRNDTDATHFPAFLIFNCTVLTLSLVLGLPGNLWVCWVVFRTKSLQNCNNALLVSLAASDLLKCAVDTPLLLFSFLCQGKDSRVSVCALQQFTYALCSCVQLLTLVSISVERFQAIAFPFQTERRKARVRLWITSIWACGLVLAIISLTLSKKALFYMLCRPHFGGSGGDLRHTDPFGPYVLVPVWGLSLTVIVVHYVRIFKVVRQHRKKVFNRGVQLRPTVAEHVWAWLSVPPSAPRTAPRGSCRSLPLSPLPLRRTMLLVAEAGAPCAGVAAARPPEIVGAVCLLTPGAKERGKKQMEGKLAQRFGYIIIAFTLFWAPMVVILLMNVISWPDRLLMELETSAVVLTCVQAAVDPLIYTFVTRQFRTELSKILSSIPGCPPKPRG</sequence>
<keyword evidence="7" id="KW-0675">Receptor</keyword>
<dbReference type="GO" id="GO:0005886">
    <property type="term" value="C:plasma membrane"/>
    <property type="evidence" value="ECO:0007669"/>
    <property type="project" value="UniProtKB-SubCell"/>
</dbReference>
<dbReference type="Pfam" id="PF00001">
    <property type="entry name" value="7tm_1"/>
    <property type="match status" value="1"/>
</dbReference>
<evidence type="ECO:0000256" key="5">
    <source>
        <dbReference type="ARBA" id="ARBA00023040"/>
    </source>
</evidence>
<protein>
    <recommendedName>
        <fullName evidence="11">G-protein coupled receptors family 1 profile domain-containing protein</fullName>
    </recommendedName>
</protein>
<feature type="transmembrane region" description="Helical" evidence="10">
    <location>
        <begin position="150"/>
        <end position="169"/>
    </location>
</feature>
<keyword evidence="4 10" id="KW-1133">Transmembrane helix</keyword>
<dbReference type="CDD" id="cd00637">
    <property type="entry name" value="7tm_classA_rhodopsin-like"/>
    <property type="match status" value="1"/>
</dbReference>
<dbReference type="PANTHER" id="PTHR24246">
    <property type="entry name" value="OLFACTORY RECEPTOR AND ADENOSINE RECEPTOR"/>
    <property type="match status" value="1"/>
</dbReference>
<reference evidence="12" key="3">
    <citation type="submission" date="2025-09" db="UniProtKB">
        <authorList>
            <consortium name="Ensembl"/>
        </authorList>
    </citation>
    <scope>IDENTIFICATION</scope>
</reference>
<keyword evidence="3 10" id="KW-0812">Transmembrane</keyword>
<reference evidence="12 13" key="1">
    <citation type="submission" date="2018-03" db="EMBL/GenBank/DDBJ databases">
        <title>Finding Nemo's genes: A chromosome-scale reference assembly of the genome of the orange clownfish Amphiprion percula.</title>
        <authorList>
            <person name="Lehmann R."/>
        </authorList>
    </citation>
    <scope>NUCLEOTIDE SEQUENCE</scope>
</reference>
<dbReference type="PANTHER" id="PTHR24246:SF27">
    <property type="entry name" value="ADENOSINE RECEPTOR, ISOFORM A"/>
    <property type="match status" value="1"/>
</dbReference>
<evidence type="ECO:0000256" key="3">
    <source>
        <dbReference type="ARBA" id="ARBA00022692"/>
    </source>
</evidence>
<name>A0A3P8SC97_AMPPE</name>
<keyword evidence="9" id="KW-0807">Transducer</keyword>
<dbReference type="InterPro" id="IPR017452">
    <property type="entry name" value="GPCR_Rhodpsn_7TM"/>
</dbReference>
<dbReference type="Ensembl" id="ENSAPET00000009542.1">
    <property type="protein sequence ID" value="ENSAPEP00000009289.1"/>
    <property type="gene ID" value="ENSAPEG00000006679.1"/>
</dbReference>
<dbReference type="AlphaFoldDB" id="A0A3P8SC97"/>
<evidence type="ECO:0000256" key="2">
    <source>
        <dbReference type="ARBA" id="ARBA00022475"/>
    </source>
</evidence>
<organism evidence="12 13">
    <name type="scientific">Amphiprion percula</name>
    <name type="common">Orange clownfish</name>
    <name type="synonym">Lutjanus percula</name>
    <dbReference type="NCBI Taxonomy" id="161767"/>
    <lineage>
        <taxon>Eukaryota</taxon>
        <taxon>Metazoa</taxon>
        <taxon>Chordata</taxon>
        <taxon>Craniata</taxon>
        <taxon>Vertebrata</taxon>
        <taxon>Euteleostomi</taxon>
        <taxon>Actinopterygii</taxon>
        <taxon>Neopterygii</taxon>
        <taxon>Teleostei</taxon>
        <taxon>Neoteleostei</taxon>
        <taxon>Acanthomorphata</taxon>
        <taxon>Ovalentaria</taxon>
        <taxon>Pomacentridae</taxon>
        <taxon>Amphiprion</taxon>
    </lineage>
</organism>
<evidence type="ECO:0000313" key="12">
    <source>
        <dbReference type="Ensembl" id="ENSAPEP00000009289.1"/>
    </source>
</evidence>
<keyword evidence="8" id="KW-0325">Glycoprotein</keyword>
<dbReference type="PRINTS" id="PR00237">
    <property type="entry name" value="GPCRRHODOPSN"/>
</dbReference>
<evidence type="ECO:0000256" key="4">
    <source>
        <dbReference type="ARBA" id="ARBA00022989"/>
    </source>
</evidence>
<evidence type="ECO:0000256" key="1">
    <source>
        <dbReference type="ARBA" id="ARBA00004651"/>
    </source>
</evidence>
<comment type="subcellular location">
    <subcellularLocation>
        <location evidence="1">Cell membrane</location>
        <topology evidence="1">Multi-pass membrane protein</topology>
    </subcellularLocation>
</comment>
<dbReference type="OMA" id="QRFGYII"/>
<keyword evidence="2" id="KW-1003">Cell membrane</keyword>
<dbReference type="Proteomes" id="UP000265080">
    <property type="component" value="Chromosome 8"/>
</dbReference>
<dbReference type="PROSITE" id="PS50262">
    <property type="entry name" value="G_PROTEIN_RECEP_F1_2"/>
    <property type="match status" value="1"/>
</dbReference>
<reference evidence="12" key="2">
    <citation type="submission" date="2025-08" db="UniProtKB">
        <authorList>
            <consortium name="Ensembl"/>
        </authorList>
    </citation>
    <scope>IDENTIFICATION</scope>
</reference>
<keyword evidence="6 10" id="KW-0472">Membrane</keyword>
<feature type="transmembrane region" description="Helical" evidence="10">
    <location>
        <begin position="31"/>
        <end position="59"/>
    </location>
</feature>
<evidence type="ECO:0000313" key="13">
    <source>
        <dbReference type="Proteomes" id="UP000265080"/>
    </source>
</evidence>
<keyword evidence="5" id="KW-0297">G-protein coupled receptor</keyword>
<evidence type="ECO:0000256" key="6">
    <source>
        <dbReference type="ARBA" id="ARBA00023136"/>
    </source>
</evidence>
<dbReference type="Gene3D" id="1.20.1070.10">
    <property type="entry name" value="Rhodopsin 7-helix transmembrane proteins"/>
    <property type="match status" value="1"/>
</dbReference>
<evidence type="ECO:0000256" key="7">
    <source>
        <dbReference type="ARBA" id="ARBA00023170"/>
    </source>
</evidence>
<keyword evidence="13" id="KW-1185">Reference proteome</keyword>
<feature type="transmembrane region" description="Helical" evidence="10">
    <location>
        <begin position="326"/>
        <end position="349"/>
    </location>
</feature>
<accession>A0A3P8SC97</accession>
<evidence type="ECO:0000256" key="10">
    <source>
        <dbReference type="SAM" id="Phobius"/>
    </source>
</evidence>